<feature type="compositionally biased region" description="Acidic residues" evidence="4">
    <location>
        <begin position="379"/>
        <end position="392"/>
    </location>
</feature>
<gene>
    <name evidence="6" type="ORF">PCOR1329_LOCUS57250</name>
</gene>
<dbReference type="InterPro" id="IPR009091">
    <property type="entry name" value="RCC1/BLIP-II"/>
</dbReference>
<dbReference type="PRINTS" id="PR00633">
    <property type="entry name" value="RCCNDNSATION"/>
</dbReference>
<feature type="repeat" description="RCC1" evidence="3">
    <location>
        <begin position="19"/>
        <end position="66"/>
    </location>
</feature>
<dbReference type="EMBL" id="CAUYUJ010017065">
    <property type="protein sequence ID" value="CAK0871398.1"/>
    <property type="molecule type" value="Genomic_DNA"/>
</dbReference>
<dbReference type="Gene3D" id="2.130.10.30">
    <property type="entry name" value="Regulator of chromosome condensation 1/beta-lactamase-inhibitor protein II"/>
    <property type="match status" value="2"/>
</dbReference>
<keyword evidence="1" id="KW-0344">Guanine-nucleotide releasing factor</keyword>
<protein>
    <recommendedName>
        <fullName evidence="5">RCC1-like domain-containing protein</fullName>
    </recommendedName>
</protein>
<dbReference type="PANTHER" id="PTHR45982:SF1">
    <property type="entry name" value="REGULATOR OF CHROMOSOME CONDENSATION"/>
    <property type="match status" value="1"/>
</dbReference>
<feature type="non-terminal residue" evidence="6">
    <location>
        <position position="547"/>
    </location>
</feature>
<dbReference type="InterPro" id="IPR058923">
    <property type="entry name" value="RCC1-like_dom"/>
</dbReference>
<dbReference type="PROSITE" id="PS50012">
    <property type="entry name" value="RCC1_3"/>
    <property type="match status" value="5"/>
</dbReference>
<evidence type="ECO:0000313" key="7">
    <source>
        <dbReference type="Proteomes" id="UP001189429"/>
    </source>
</evidence>
<evidence type="ECO:0000259" key="5">
    <source>
        <dbReference type="Pfam" id="PF25390"/>
    </source>
</evidence>
<comment type="caution">
    <text evidence="6">The sequence shown here is derived from an EMBL/GenBank/DDBJ whole genome shotgun (WGS) entry which is preliminary data.</text>
</comment>
<feature type="repeat" description="RCC1" evidence="3">
    <location>
        <begin position="229"/>
        <end position="276"/>
    </location>
</feature>
<evidence type="ECO:0000313" key="6">
    <source>
        <dbReference type="EMBL" id="CAK0871398.1"/>
    </source>
</evidence>
<accession>A0ABN9VE51</accession>
<feature type="repeat" description="RCC1" evidence="3">
    <location>
        <begin position="67"/>
        <end position="114"/>
    </location>
</feature>
<dbReference type="InterPro" id="IPR000408">
    <property type="entry name" value="Reg_chr_condens"/>
</dbReference>
<feature type="repeat" description="RCC1" evidence="3">
    <location>
        <begin position="122"/>
        <end position="180"/>
    </location>
</feature>
<dbReference type="PANTHER" id="PTHR45982">
    <property type="entry name" value="REGULATOR OF CHROMOSOME CONDENSATION"/>
    <property type="match status" value="1"/>
</dbReference>
<feature type="domain" description="RCC1-like" evidence="5">
    <location>
        <begin position="2"/>
        <end position="208"/>
    </location>
</feature>
<feature type="repeat" description="RCC1" evidence="3">
    <location>
        <begin position="181"/>
        <end position="228"/>
    </location>
</feature>
<dbReference type="Proteomes" id="UP001189429">
    <property type="component" value="Unassembled WGS sequence"/>
</dbReference>
<dbReference type="SUPFAM" id="SSF50985">
    <property type="entry name" value="RCC1/BLIP-II"/>
    <property type="match status" value="1"/>
</dbReference>
<sequence>MITYVAVGGSHVLVLQEGGELLAWGSNQYGQLGCGSTRVQKAPVLVLEHVRAVAAGEYHSMAVNEDGDLHVWGCNSSGQLGDGTTEHRAEPKVVLEHIDLIAAGGGHSLALQKPPPKGLKRQTLFAWGMDACEDGSARCTITGVAMVLSPQRIWEDSGQDGRAIVAIACGRNHSMAVVEDGACLTWGRNGHGQLGDGLTRSRLEPTKVADGVAAVSAGLEYSLAVTRDGRLLAWGCNGSARLGTGDLVDRLLPTEVFRDVAAAVAGVYHAVALLSNGDCVGWGCNLHDCLGHGLPLEVVRPTRVLVSGAWKASLGTHQTFALMGSGEVFTWGLQARDLDESMQRCREFVPKPKRPGADDLTGTALASEERQEFHFSEDSAGDSDSDDDGVDAGEERYVHPPLADPAPPDDAEGPGRRSPSPPGARPPGGAQDVDVDWQEGGLTAVLDGHGQRRAARLVEQVHQRARQRSRAYAVRWAAFRRGRCEAEGSQGEALRAFHAELAAEVVRFREDLARLDDVAAGGWTPEQRHPTTGVLAMAELLEAVLKE</sequence>
<keyword evidence="2" id="KW-0677">Repeat</keyword>
<reference evidence="6" key="1">
    <citation type="submission" date="2023-10" db="EMBL/GenBank/DDBJ databases">
        <authorList>
            <person name="Chen Y."/>
            <person name="Shah S."/>
            <person name="Dougan E. K."/>
            <person name="Thang M."/>
            <person name="Chan C."/>
        </authorList>
    </citation>
    <scope>NUCLEOTIDE SEQUENCE [LARGE SCALE GENOMIC DNA]</scope>
</reference>
<name>A0ABN9VE51_9DINO</name>
<evidence type="ECO:0000256" key="1">
    <source>
        <dbReference type="ARBA" id="ARBA00022658"/>
    </source>
</evidence>
<proteinExistence type="predicted"/>
<dbReference type="InterPro" id="IPR051553">
    <property type="entry name" value="Ran_GTPase-activating"/>
</dbReference>
<evidence type="ECO:0000256" key="3">
    <source>
        <dbReference type="PROSITE-ProRule" id="PRU00235"/>
    </source>
</evidence>
<organism evidence="6 7">
    <name type="scientific">Prorocentrum cordatum</name>
    <dbReference type="NCBI Taxonomy" id="2364126"/>
    <lineage>
        <taxon>Eukaryota</taxon>
        <taxon>Sar</taxon>
        <taxon>Alveolata</taxon>
        <taxon>Dinophyceae</taxon>
        <taxon>Prorocentrales</taxon>
        <taxon>Prorocentraceae</taxon>
        <taxon>Prorocentrum</taxon>
    </lineage>
</organism>
<evidence type="ECO:0000256" key="2">
    <source>
        <dbReference type="ARBA" id="ARBA00022737"/>
    </source>
</evidence>
<evidence type="ECO:0000256" key="4">
    <source>
        <dbReference type="SAM" id="MobiDB-lite"/>
    </source>
</evidence>
<dbReference type="Pfam" id="PF00415">
    <property type="entry name" value="RCC1"/>
    <property type="match status" value="1"/>
</dbReference>
<keyword evidence="7" id="KW-1185">Reference proteome</keyword>
<dbReference type="PROSITE" id="PS00626">
    <property type="entry name" value="RCC1_2"/>
    <property type="match status" value="2"/>
</dbReference>
<feature type="region of interest" description="Disordered" evidence="4">
    <location>
        <begin position="369"/>
        <end position="435"/>
    </location>
</feature>
<dbReference type="Pfam" id="PF25390">
    <property type="entry name" value="WD40_RLD"/>
    <property type="match status" value="1"/>
</dbReference>